<dbReference type="Proteomes" id="UP001174909">
    <property type="component" value="Unassembled WGS sequence"/>
</dbReference>
<protein>
    <recommendedName>
        <fullName evidence="4">NAD(+) diphosphatase</fullName>
        <ecNumber evidence="4">3.6.1.22</ecNumber>
    </recommendedName>
</protein>
<evidence type="ECO:0000256" key="9">
    <source>
        <dbReference type="ARBA" id="ARBA00023679"/>
    </source>
</evidence>
<dbReference type="AlphaFoldDB" id="A0AA35XHU7"/>
<dbReference type="EMBL" id="CASHTH010003978">
    <property type="protein sequence ID" value="CAI8052030.1"/>
    <property type="molecule type" value="Genomic_DNA"/>
</dbReference>
<keyword evidence="7" id="KW-0460">Magnesium</keyword>
<dbReference type="InterPro" id="IPR000086">
    <property type="entry name" value="NUDIX_hydrolase_dom"/>
</dbReference>
<dbReference type="EC" id="3.6.1.22" evidence="4"/>
<gene>
    <name evidence="12" type="ORF">GBAR_LOCUS28474</name>
</gene>
<organism evidence="12 13">
    <name type="scientific">Geodia barretti</name>
    <name type="common">Barrett's horny sponge</name>
    <dbReference type="NCBI Taxonomy" id="519541"/>
    <lineage>
        <taxon>Eukaryota</taxon>
        <taxon>Metazoa</taxon>
        <taxon>Porifera</taxon>
        <taxon>Demospongiae</taxon>
        <taxon>Heteroscleromorpha</taxon>
        <taxon>Tetractinellida</taxon>
        <taxon>Astrophorina</taxon>
        <taxon>Geodiidae</taxon>
        <taxon>Geodia</taxon>
    </lineage>
</organism>
<feature type="domain" description="Nudix hydrolase" evidence="11">
    <location>
        <begin position="1"/>
        <end position="98"/>
    </location>
</feature>
<dbReference type="InterPro" id="IPR049734">
    <property type="entry name" value="NudC-like_C"/>
</dbReference>
<evidence type="ECO:0000256" key="2">
    <source>
        <dbReference type="ARBA" id="ARBA00001947"/>
    </source>
</evidence>
<comment type="catalytic activity">
    <reaction evidence="9">
        <text>a 5'-end NAD(+)-phospho-ribonucleoside in mRNA + H2O = a 5'-end phospho-adenosine-phospho-ribonucleoside in mRNA + beta-nicotinamide D-ribonucleotide + 2 H(+)</text>
        <dbReference type="Rhea" id="RHEA:60876"/>
        <dbReference type="Rhea" id="RHEA-COMP:15698"/>
        <dbReference type="Rhea" id="RHEA-COMP:15719"/>
        <dbReference type="ChEBI" id="CHEBI:14649"/>
        <dbReference type="ChEBI" id="CHEBI:15377"/>
        <dbReference type="ChEBI" id="CHEBI:15378"/>
        <dbReference type="ChEBI" id="CHEBI:144029"/>
        <dbReference type="ChEBI" id="CHEBI:144051"/>
    </reaction>
    <physiologicalReaction direction="left-to-right" evidence="9">
        <dbReference type="Rhea" id="RHEA:60877"/>
    </physiologicalReaction>
</comment>
<dbReference type="PANTHER" id="PTHR42904:SF6">
    <property type="entry name" value="NAD-CAPPED RNA HYDROLASE NUDT12"/>
    <property type="match status" value="1"/>
</dbReference>
<dbReference type="InterPro" id="IPR015797">
    <property type="entry name" value="NUDIX_hydrolase-like_dom_sf"/>
</dbReference>
<evidence type="ECO:0000256" key="8">
    <source>
        <dbReference type="ARBA" id="ARBA00023027"/>
    </source>
</evidence>
<dbReference type="GO" id="GO:0019677">
    <property type="term" value="P:NAD+ catabolic process"/>
    <property type="evidence" value="ECO:0007669"/>
    <property type="project" value="TreeGrafter"/>
</dbReference>
<dbReference type="PROSITE" id="PS00893">
    <property type="entry name" value="NUDIX_BOX"/>
    <property type="match status" value="1"/>
</dbReference>
<sequence>MRRYSALAGFMDQGESIEEAVAREVMEEAGIQVGAVRYHSSQPWPFPSSLMIGCHADAATTEIHFEPEEMADVQWFTRDEVRLALEERSEILAIPGPTAIAHHLIRAWVSGEVG</sequence>
<evidence type="ECO:0000256" key="1">
    <source>
        <dbReference type="ARBA" id="ARBA00001946"/>
    </source>
</evidence>
<keyword evidence="6 10" id="KW-0378">Hydrolase</keyword>
<dbReference type="SUPFAM" id="SSF55811">
    <property type="entry name" value="Nudix"/>
    <property type="match status" value="1"/>
</dbReference>
<proteinExistence type="inferred from homology"/>
<evidence type="ECO:0000256" key="6">
    <source>
        <dbReference type="ARBA" id="ARBA00022801"/>
    </source>
</evidence>
<evidence type="ECO:0000313" key="13">
    <source>
        <dbReference type="Proteomes" id="UP001174909"/>
    </source>
</evidence>
<accession>A0AA35XHU7</accession>
<evidence type="ECO:0000256" key="5">
    <source>
        <dbReference type="ARBA" id="ARBA00022723"/>
    </source>
</evidence>
<dbReference type="GO" id="GO:0005829">
    <property type="term" value="C:cytosol"/>
    <property type="evidence" value="ECO:0007669"/>
    <property type="project" value="TreeGrafter"/>
</dbReference>
<dbReference type="CDD" id="cd03429">
    <property type="entry name" value="NUDIX_NADH_pyrophosphatase_Nudt13"/>
    <property type="match status" value="1"/>
</dbReference>
<evidence type="ECO:0000256" key="3">
    <source>
        <dbReference type="ARBA" id="ARBA00009595"/>
    </source>
</evidence>
<dbReference type="InterPro" id="IPR020084">
    <property type="entry name" value="NUDIX_hydrolase_CS"/>
</dbReference>
<dbReference type="Pfam" id="PF00293">
    <property type="entry name" value="NUDIX"/>
    <property type="match status" value="1"/>
</dbReference>
<name>A0AA35XHU7_GEOBA</name>
<evidence type="ECO:0000256" key="4">
    <source>
        <dbReference type="ARBA" id="ARBA00012381"/>
    </source>
</evidence>
<evidence type="ECO:0000313" key="12">
    <source>
        <dbReference type="EMBL" id="CAI8052030.1"/>
    </source>
</evidence>
<dbReference type="InterPro" id="IPR050241">
    <property type="entry name" value="NAD-cap_RNA_hydrolase_NudC"/>
</dbReference>
<dbReference type="InterPro" id="IPR020476">
    <property type="entry name" value="Nudix_hydrolase"/>
</dbReference>
<dbReference type="PANTHER" id="PTHR42904">
    <property type="entry name" value="NUDIX HYDROLASE, NUDC SUBFAMILY"/>
    <property type="match status" value="1"/>
</dbReference>
<comment type="cofactor">
    <cofactor evidence="1">
        <name>Mg(2+)</name>
        <dbReference type="ChEBI" id="CHEBI:18420"/>
    </cofactor>
</comment>
<dbReference type="GO" id="GO:0005777">
    <property type="term" value="C:peroxisome"/>
    <property type="evidence" value="ECO:0007669"/>
    <property type="project" value="TreeGrafter"/>
</dbReference>
<keyword evidence="13" id="KW-1185">Reference proteome</keyword>
<comment type="caution">
    <text evidence="12">The sequence shown here is derived from an EMBL/GenBank/DDBJ whole genome shotgun (WGS) entry which is preliminary data.</text>
</comment>
<comment type="similarity">
    <text evidence="3">Belongs to the Nudix hydrolase family. NudC subfamily.</text>
</comment>
<keyword evidence="8" id="KW-0520">NAD</keyword>
<reference evidence="12" key="1">
    <citation type="submission" date="2023-03" db="EMBL/GenBank/DDBJ databases">
        <authorList>
            <person name="Steffen K."/>
            <person name="Cardenas P."/>
        </authorList>
    </citation>
    <scope>NUCLEOTIDE SEQUENCE</scope>
</reference>
<dbReference type="PRINTS" id="PR00502">
    <property type="entry name" value="NUDIXFAMILY"/>
</dbReference>
<evidence type="ECO:0000256" key="7">
    <source>
        <dbReference type="ARBA" id="ARBA00022842"/>
    </source>
</evidence>
<comment type="cofactor">
    <cofactor evidence="2">
        <name>Zn(2+)</name>
        <dbReference type="ChEBI" id="CHEBI:29105"/>
    </cofactor>
</comment>
<dbReference type="Gene3D" id="3.90.79.10">
    <property type="entry name" value="Nucleoside Triphosphate Pyrophosphohydrolase"/>
    <property type="match status" value="1"/>
</dbReference>
<evidence type="ECO:0000256" key="10">
    <source>
        <dbReference type="RuleBase" id="RU003476"/>
    </source>
</evidence>
<dbReference type="GO" id="GO:0046872">
    <property type="term" value="F:metal ion binding"/>
    <property type="evidence" value="ECO:0007669"/>
    <property type="project" value="UniProtKB-KW"/>
</dbReference>
<evidence type="ECO:0000259" key="11">
    <source>
        <dbReference type="PROSITE" id="PS51462"/>
    </source>
</evidence>
<dbReference type="GO" id="GO:0035529">
    <property type="term" value="F:NADH pyrophosphatase activity"/>
    <property type="evidence" value="ECO:0007669"/>
    <property type="project" value="TreeGrafter"/>
</dbReference>
<dbReference type="GO" id="GO:0006742">
    <property type="term" value="P:NADP+ catabolic process"/>
    <property type="evidence" value="ECO:0007669"/>
    <property type="project" value="TreeGrafter"/>
</dbReference>
<keyword evidence="5" id="KW-0479">Metal-binding</keyword>
<dbReference type="PROSITE" id="PS51462">
    <property type="entry name" value="NUDIX"/>
    <property type="match status" value="1"/>
</dbReference>